<dbReference type="Gene3D" id="3.80.10.10">
    <property type="entry name" value="Ribonuclease Inhibitor"/>
    <property type="match status" value="1"/>
</dbReference>
<dbReference type="OrthoDB" id="3832628at2759"/>
<dbReference type="AlphaFoldDB" id="A0A1Z5SWQ6"/>
<evidence type="ECO:0000313" key="3">
    <source>
        <dbReference type="EMBL" id="OTA25222.1"/>
    </source>
</evidence>
<dbReference type="InterPro" id="IPR014752">
    <property type="entry name" value="Arrestin-like_C"/>
</dbReference>
<feature type="compositionally biased region" description="Polar residues" evidence="1">
    <location>
        <begin position="844"/>
        <end position="866"/>
    </location>
</feature>
<feature type="compositionally biased region" description="Basic and acidic residues" evidence="1">
    <location>
        <begin position="25"/>
        <end position="42"/>
    </location>
</feature>
<dbReference type="Proteomes" id="UP000194280">
    <property type="component" value="Unassembled WGS sequence"/>
</dbReference>
<dbReference type="InterPro" id="IPR024391">
    <property type="entry name" value="LDB19_N"/>
</dbReference>
<dbReference type="EMBL" id="MUNK01000210">
    <property type="protein sequence ID" value="OTA25222.1"/>
    <property type="molecule type" value="Genomic_DNA"/>
</dbReference>
<dbReference type="STRING" id="1157616.A0A1Z5SWQ6"/>
<protein>
    <recommendedName>
        <fullName evidence="2">LDB19 N-terminal domain-containing protein</fullName>
    </recommendedName>
</protein>
<dbReference type="VEuPathDB" id="FungiDB:BTJ68_11752"/>
<accession>A0A1Z5SWQ6</accession>
<feature type="compositionally biased region" description="Basic and acidic residues" evidence="1">
    <location>
        <begin position="57"/>
        <end position="75"/>
    </location>
</feature>
<sequence length="1050" mass="117668">MPSKIFGIDLRRASPQLDAVAAKNSSRDNVAEVRRTSMEHIKRPGLIGLGKKHSSHEKKDKDRSLSKDKHGRDGGRSPAPPKPVKMNMVMESPPALFIDPPQQSSGALISGRLQVSPNVVGMGDVTLDSIVMYLECTTTTKRPVHERCRECMSTVTDLYEWNFLSKPKTFRGLAGTQELPFSHLIPGHIPATTHGQLGTIDYSLHVRAKTDDGVETEYRRELVISRALRPGNDKNSVRIFPPTNLTLHVTLPSIVHPIGDFPVQCRMTGITTKRDDTQTRWKLRKLTWRIEEHETTISPACAKHAAKIGGEGKGVQHQHDRDIGMDELKQGWKTDYEDGLVEGEFTASIDSSKNPQFDVEAPNGMKITHNLVLELVIAEEWAPNKKPQQATPTGAARVLRTQFNLNVTSRSGMGISWDDEMPPMYEDVPASPPHYQNDHTSVMDYEGDDIHEDIEHMTLNQAGRDEHKNADYGQAPSYMGEIPRYVSYTSPVSIAGGARDGSNASSAARLPLNLLALIIDCLDDVGDLARVTRTSRLLYYLTLPVLYQRVSLHSYGDIRYVNGRPEGFGGGSPLMMALNGLVTKSHAALVKEFRIWGQWKEVGLEEFRMGRVPDNSMMLNMLLRACVDKMSKLQSFTWALDTKPLKTLYQGLAARDTLASLTLRFSSSRVPRPSVLVPPMGNLRALKIEEYDPLCYPDDVSLLILQSRKLQDLRLHFSPRMRREAEPSLSLGKFFGRCAKADYRPKLKHFALQNFIGTNLDGIEHSYDPDTCRSITMFDTFGGAGNSSPSAATVFLDSMWNDMSHDMRPHFRCMRGNEVNEKFTELLKRFSGLEKLYLVSGQDQASAQQGTPESGQLSPRAQTVTPVGSPPGSDDMKQLGRQYLHTLSHYHGQSLKHLLLPRDWAWNAEEMGTLIRFCPNLEQVGFALNTSNQAILRLLLPFLVKLKAFRLLHNQHLSEAMRMMSHEDRMASIGAELPRVGSAACHLRWIGMGSAVYRVDGDREVEMEDGSFEVRREIIMVPREEVQHVEIWRLDTLDLDDDPSIPLNAS</sequence>
<name>A0A1Z5SWQ6_HORWE</name>
<gene>
    <name evidence="3" type="ORF">BTJ68_11752</name>
</gene>
<evidence type="ECO:0000259" key="2">
    <source>
        <dbReference type="Pfam" id="PF13002"/>
    </source>
</evidence>
<dbReference type="InParanoid" id="A0A1Z5SWQ6"/>
<keyword evidence="4" id="KW-1185">Reference proteome</keyword>
<feature type="region of interest" description="Disordered" evidence="1">
    <location>
        <begin position="19"/>
        <end position="85"/>
    </location>
</feature>
<comment type="caution">
    <text evidence="3">The sequence shown here is derived from an EMBL/GenBank/DDBJ whole genome shotgun (WGS) entry which is preliminary data.</text>
</comment>
<reference evidence="3 4" key="1">
    <citation type="submission" date="2017-01" db="EMBL/GenBank/DDBJ databases">
        <title>The recent genome duplication of the halophilic yeast Hortaea werneckii: insights from long-read sequencing.</title>
        <authorList>
            <person name="Sinha S."/>
            <person name="Flibotte S."/>
            <person name="Neira M."/>
            <person name="Lenassi M."/>
            <person name="Gostincar C."/>
            <person name="Stajich J.E."/>
            <person name="Nislow C.E."/>
        </authorList>
    </citation>
    <scope>NUCLEOTIDE SEQUENCE [LARGE SCALE GENOMIC DNA]</scope>
    <source>
        <strain evidence="3 4">EXF-2000</strain>
    </source>
</reference>
<evidence type="ECO:0000313" key="4">
    <source>
        <dbReference type="Proteomes" id="UP000194280"/>
    </source>
</evidence>
<dbReference type="InterPro" id="IPR032675">
    <property type="entry name" value="LRR_dom_sf"/>
</dbReference>
<feature type="domain" description="LDB19 N-terminal" evidence="2">
    <location>
        <begin position="137"/>
        <end position="307"/>
    </location>
</feature>
<dbReference type="Gene3D" id="2.60.40.640">
    <property type="match status" value="1"/>
</dbReference>
<dbReference type="Pfam" id="PF13002">
    <property type="entry name" value="LDB19"/>
    <property type="match status" value="1"/>
</dbReference>
<proteinExistence type="predicted"/>
<feature type="region of interest" description="Disordered" evidence="1">
    <location>
        <begin position="844"/>
        <end position="875"/>
    </location>
</feature>
<evidence type="ECO:0000256" key="1">
    <source>
        <dbReference type="SAM" id="MobiDB-lite"/>
    </source>
</evidence>
<organism evidence="3 4">
    <name type="scientific">Hortaea werneckii EXF-2000</name>
    <dbReference type="NCBI Taxonomy" id="1157616"/>
    <lineage>
        <taxon>Eukaryota</taxon>
        <taxon>Fungi</taxon>
        <taxon>Dikarya</taxon>
        <taxon>Ascomycota</taxon>
        <taxon>Pezizomycotina</taxon>
        <taxon>Dothideomycetes</taxon>
        <taxon>Dothideomycetidae</taxon>
        <taxon>Mycosphaerellales</taxon>
        <taxon>Teratosphaeriaceae</taxon>
        <taxon>Hortaea</taxon>
    </lineage>
</organism>